<keyword evidence="2" id="KW-1133">Transmembrane helix</keyword>
<feature type="region of interest" description="Disordered" evidence="1">
    <location>
        <begin position="132"/>
        <end position="168"/>
    </location>
</feature>
<feature type="transmembrane region" description="Helical" evidence="2">
    <location>
        <begin position="189"/>
        <end position="210"/>
    </location>
</feature>
<keyword evidence="2" id="KW-0812">Transmembrane</keyword>
<feature type="compositionally biased region" description="Polar residues" evidence="1">
    <location>
        <begin position="152"/>
        <end position="168"/>
    </location>
</feature>
<protein>
    <submittedName>
        <fullName evidence="3">Uncharacterized protein</fullName>
    </submittedName>
</protein>
<proteinExistence type="predicted"/>
<reference evidence="3 4" key="1">
    <citation type="submission" date="2022-05" db="EMBL/GenBank/DDBJ databases">
        <title>Chromosome-level reference genomes for two strains of Caenorhabditis briggsae: an improved platform for comparative genomics.</title>
        <authorList>
            <person name="Stevens L."/>
            <person name="Andersen E.C."/>
        </authorList>
    </citation>
    <scope>NUCLEOTIDE SEQUENCE [LARGE SCALE GENOMIC DNA]</scope>
    <source>
        <strain evidence="3">QX1410_ONT</strain>
        <tissue evidence="3">Whole-organism</tissue>
    </source>
</reference>
<evidence type="ECO:0000256" key="2">
    <source>
        <dbReference type="SAM" id="Phobius"/>
    </source>
</evidence>
<evidence type="ECO:0000256" key="1">
    <source>
        <dbReference type="SAM" id="MobiDB-lite"/>
    </source>
</evidence>
<name>A0AAE8ZM69_CAEBR</name>
<gene>
    <name evidence="3" type="ORF">L3Y34_010362</name>
</gene>
<evidence type="ECO:0000313" key="4">
    <source>
        <dbReference type="Proteomes" id="UP000827892"/>
    </source>
</evidence>
<keyword evidence="2" id="KW-0472">Membrane</keyword>
<dbReference type="AlphaFoldDB" id="A0AAE8ZM69"/>
<sequence length="214" mass="23543">MQITLQSSKCLTTETEATPHTENPVSLHRQCTELLDLHLHQCAEPPVLLRLRSMSITTVDIIITTIMDFSMESDTLSEATIMATISDIITTTMDIIKLINKNSNTLAGTNNEALEKWKLRLLNAISITIDEQPPKSADTSTNSSDEVIAKSAESSTNSSNEPGKQVQQADSSSRAWCVCMPEDESERKIVIGFFIASIVILLFVILLACVTGEW</sequence>
<dbReference type="Proteomes" id="UP000827892">
    <property type="component" value="Chromosome X"/>
</dbReference>
<organism evidence="3 4">
    <name type="scientific">Caenorhabditis briggsae</name>
    <dbReference type="NCBI Taxonomy" id="6238"/>
    <lineage>
        <taxon>Eukaryota</taxon>
        <taxon>Metazoa</taxon>
        <taxon>Ecdysozoa</taxon>
        <taxon>Nematoda</taxon>
        <taxon>Chromadorea</taxon>
        <taxon>Rhabditida</taxon>
        <taxon>Rhabditina</taxon>
        <taxon>Rhabditomorpha</taxon>
        <taxon>Rhabditoidea</taxon>
        <taxon>Rhabditidae</taxon>
        <taxon>Peloderinae</taxon>
        <taxon>Caenorhabditis</taxon>
    </lineage>
</organism>
<accession>A0AAE8ZM69</accession>
<dbReference type="EMBL" id="CP090896">
    <property type="protein sequence ID" value="ULT79743.1"/>
    <property type="molecule type" value="Genomic_DNA"/>
</dbReference>
<evidence type="ECO:0000313" key="3">
    <source>
        <dbReference type="EMBL" id="ULT79743.1"/>
    </source>
</evidence>